<name>A0ABP4XPU2_9ACTN</name>
<keyword evidence="2" id="KW-1185">Reference proteome</keyword>
<dbReference type="Proteomes" id="UP001500218">
    <property type="component" value="Unassembled WGS sequence"/>
</dbReference>
<dbReference type="EMBL" id="BAAALT010000003">
    <property type="protein sequence ID" value="GAA1783999.1"/>
    <property type="molecule type" value="Genomic_DNA"/>
</dbReference>
<sequence length="58" mass="6013">MTGRGARLLVAALDAGTDLELLGLGTGVPRRLKRVAAVALRPATPAPEDIMAIASVYR</sequence>
<accession>A0ABP4XPU2</accession>
<gene>
    <name evidence="1" type="ORF">GCM10009682_02730</name>
</gene>
<reference evidence="2" key="1">
    <citation type="journal article" date="2019" name="Int. J. Syst. Evol. Microbiol.">
        <title>The Global Catalogue of Microorganisms (GCM) 10K type strain sequencing project: providing services to taxonomists for standard genome sequencing and annotation.</title>
        <authorList>
            <consortium name="The Broad Institute Genomics Platform"/>
            <consortium name="The Broad Institute Genome Sequencing Center for Infectious Disease"/>
            <person name="Wu L."/>
            <person name="Ma J."/>
        </authorList>
    </citation>
    <scope>NUCLEOTIDE SEQUENCE [LARGE SCALE GENOMIC DNA]</scope>
    <source>
        <strain evidence="2">JCM 13250</strain>
    </source>
</reference>
<evidence type="ECO:0000313" key="1">
    <source>
        <dbReference type="EMBL" id="GAA1783999.1"/>
    </source>
</evidence>
<dbReference type="RefSeq" id="WP_344125312.1">
    <property type="nucleotide sequence ID" value="NZ_BAAALT010000003.1"/>
</dbReference>
<protein>
    <submittedName>
        <fullName evidence="1">Uncharacterized protein</fullName>
    </submittedName>
</protein>
<proteinExistence type="predicted"/>
<evidence type="ECO:0000313" key="2">
    <source>
        <dbReference type="Proteomes" id="UP001500218"/>
    </source>
</evidence>
<organism evidence="1 2">
    <name type="scientific">Luedemannella flava</name>
    <dbReference type="NCBI Taxonomy" id="349316"/>
    <lineage>
        <taxon>Bacteria</taxon>
        <taxon>Bacillati</taxon>
        <taxon>Actinomycetota</taxon>
        <taxon>Actinomycetes</taxon>
        <taxon>Micromonosporales</taxon>
        <taxon>Micromonosporaceae</taxon>
        <taxon>Luedemannella</taxon>
    </lineage>
</organism>
<comment type="caution">
    <text evidence="1">The sequence shown here is derived from an EMBL/GenBank/DDBJ whole genome shotgun (WGS) entry which is preliminary data.</text>
</comment>